<evidence type="ECO:0000256" key="2">
    <source>
        <dbReference type="ARBA" id="ARBA00010400"/>
    </source>
</evidence>
<comment type="similarity">
    <text evidence="2 5">Belongs to the RxLR effector family.</text>
</comment>
<keyword evidence="4 5" id="KW-0732">Signal</keyword>
<keyword evidence="3 5" id="KW-0964">Secreted</keyword>
<protein>
    <recommendedName>
        <fullName evidence="5">RxLR effector protein</fullName>
    </recommendedName>
</protein>
<dbReference type="EMBL" id="NCKW01000159">
    <property type="protein sequence ID" value="POM81134.1"/>
    <property type="molecule type" value="Genomic_DNA"/>
</dbReference>
<dbReference type="Proteomes" id="UP000237271">
    <property type="component" value="Unassembled WGS sequence"/>
</dbReference>
<evidence type="ECO:0000256" key="3">
    <source>
        <dbReference type="ARBA" id="ARBA00022525"/>
    </source>
</evidence>
<evidence type="ECO:0000313" key="6">
    <source>
        <dbReference type="EMBL" id="POM81134.1"/>
    </source>
</evidence>
<keyword evidence="7" id="KW-1185">Reference proteome</keyword>
<accession>A0A2P4YTK3</accession>
<dbReference type="Pfam" id="PF16810">
    <property type="entry name" value="RXLR"/>
    <property type="match status" value="1"/>
</dbReference>
<dbReference type="OrthoDB" id="95103at2759"/>
<sequence length="137" mass="15325">MRLSQVLVVVAASFLFTSEALSAKTDSHQAQIADPTLIGDLGARLLRSHHTVVEADNDSEETGFDNVEDDSEERALLPKDYTRLTNYAEKLGIDVQRAATNTAYLSTVKKEYDLYQALLNRLIQKRKSKKAPRITTE</sequence>
<feature type="chain" id="PRO_5044982114" description="RxLR effector protein" evidence="5">
    <location>
        <begin position="23"/>
        <end position="137"/>
    </location>
</feature>
<reference evidence="6 7" key="1">
    <citation type="journal article" date="2017" name="Genome Biol. Evol.">
        <title>Phytophthora megakarya and P. palmivora, closely related causal agents of cacao black pod rot, underwent increases in genome sizes and gene numbers by different mechanisms.</title>
        <authorList>
            <person name="Ali S.S."/>
            <person name="Shao J."/>
            <person name="Lary D.J."/>
            <person name="Kronmiller B."/>
            <person name="Shen D."/>
            <person name="Strem M.D."/>
            <person name="Amoako-Attah I."/>
            <person name="Akrofi A.Y."/>
            <person name="Begoude B.A."/>
            <person name="Ten Hoopen G.M."/>
            <person name="Coulibaly K."/>
            <person name="Kebe B.I."/>
            <person name="Melnick R.L."/>
            <person name="Guiltinan M.J."/>
            <person name="Tyler B.M."/>
            <person name="Meinhardt L.W."/>
            <person name="Bailey B.A."/>
        </authorList>
    </citation>
    <scope>NUCLEOTIDE SEQUENCE [LARGE SCALE GENOMIC DNA]</scope>
    <source>
        <strain evidence="7">sbr112.9</strain>
    </source>
</reference>
<evidence type="ECO:0000256" key="1">
    <source>
        <dbReference type="ARBA" id="ARBA00004613"/>
    </source>
</evidence>
<feature type="signal peptide" evidence="5">
    <location>
        <begin position="1"/>
        <end position="22"/>
    </location>
</feature>
<comment type="subcellular location">
    <subcellularLocation>
        <location evidence="1 5">Secreted</location>
    </subcellularLocation>
</comment>
<proteinExistence type="inferred from homology"/>
<organism evidence="6 7">
    <name type="scientific">Phytophthora palmivora</name>
    <dbReference type="NCBI Taxonomy" id="4796"/>
    <lineage>
        <taxon>Eukaryota</taxon>
        <taxon>Sar</taxon>
        <taxon>Stramenopiles</taxon>
        <taxon>Oomycota</taxon>
        <taxon>Peronosporomycetes</taxon>
        <taxon>Peronosporales</taxon>
        <taxon>Peronosporaceae</taxon>
        <taxon>Phytophthora</taxon>
    </lineage>
</organism>
<dbReference type="AlphaFoldDB" id="A0A2P4YTK3"/>
<evidence type="ECO:0000256" key="5">
    <source>
        <dbReference type="RuleBase" id="RU367124"/>
    </source>
</evidence>
<dbReference type="InterPro" id="IPR031825">
    <property type="entry name" value="RXLR"/>
</dbReference>
<comment type="domain">
    <text evidence="5">The RxLR-dEER motif acts to carry the protein into the host cell cytoplasm through binding to cell surface phosphatidylinositol-3-phosphate.</text>
</comment>
<comment type="caution">
    <text evidence="6">The sequence shown here is derived from an EMBL/GenBank/DDBJ whole genome shotgun (WGS) entry which is preliminary data.</text>
</comment>
<evidence type="ECO:0000256" key="4">
    <source>
        <dbReference type="ARBA" id="ARBA00022729"/>
    </source>
</evidence>
<evidence type="ECO:0000313" key="7">
    <source>
        <dbReference type="Proteomes" id="UP000237271"/>
    </source>
</evidence>
<comment type="function">
    <text evidence="5">Effector that suppresses plant defense responses during pathogen infection.</text>
</comment>
<gene>
    <name evidence="6" type="ORF">PHPALM_936</name>
</gene>
<name>A0A2P4YTK3_9STRA</name>